<feature type="compositionally biased region" description="Low complexity" evidence="1">
    <location>
        <begin position="69"/>
        <end position="105"/>
    </location>
</feature>
<dbReference type="EMBL" id="CAJOBB010000996">
    <property type="protein sequence ID" value="CAF3790918.1"/>
    <property type="molecule type" value="Genomic_DNA"/>
</dbReference>
<evidence type="ECO:0000313" key="4">
    <source>
        <dbReference type="EMBL" id="CAF1418537.1"/>
    </source>
</evidence>
<dbReference type="AlphaFoldDB" id="A0A815JJM9"/>
<protein>
    <submittedName>
        <fullName evidence="2">Uncharacterized protein</fullName>
    </submittedName>
</protein>
<name>A0A815JJM9_9BILA</name>
<sequence>MTYRSQQRYQTINTASIPSLMSVPSDVNTTAKLYKIANHINSSHHDDKNMYYDLNLKTHQQQYTTYNTNNISSIPSTPTTNNEAQQKKNFTNHTNTNNKTTNQSSEKTKTSVIDETNSSLEKPETTNEEVSIKKPNETSVLTSTTKILTKEIGKSNDSGNGISDEEVAIQNDNETNIVQIEKTTTSS</sequence>
<evidence type="ECO:0000313" key="8">
    <source>
        <dbReference type="Proteomes" id="UP000663845"/>
    </source>
</evidence>
<dbReference type="EMBL" id="CAJNON010001027">
    <property type="protein sequence ID" value="CAF1418537.1"/>
    <property type="molecule type" value="Genomic_DNA"/>
</dbReference>
<evidence type="ECO:0000313" key="6">
    <source>
        <dbReference type="EMBL" id="CAF3864317.1"/>
    </source>
</evidence>
<feature type="compositionally biased region" description="Polar residues" evidence="1">
    <location>
        <begin position="170"/>
        <end position="187"/>
    </location>
</feature>
<dbReference type="EMBL" id="CAJOAZ010004217">
    <property type="protein sequence ID" value="CAF4049317.1"/>
    <property type="molecule type" value="Genomic_DNA"/>
</dbReference>
<accession>A0A815JJM9</accession>
<dbReference type="Proteomes" id="UP000663868">
    <property type="component" value="Unassembled WGS sequence"/>
</dbReference>
<dbReference type="EMBL" id="CAJNOG010000919">
    <property type="protein sequence ID" value="CAF1382973.1"/>
    <property type="molecule type" value="Genomic_DNA"/>
</dbReference>
<dbReference type="OrthoDB" id="10515880at2759"/>
<feature type="region of interest" description="Disordered" evidence="1">
    <location>
        <begin position="69"/>
        <end position="132"/>
    </location>
</feature>
<feature type="compositionally biased region" description="Basic and acidic residues" evidence="1">
    <location>
        <begin position="121"/>
        <end position="132"/>
    </location>
</feature>
<dbReference type="Proteomes" id="UP000663844">
    <property type="component" value="Unassembled WGS sequence"/>
</dbReference>
<comment type="caution">
    <text evidence="2">The sequence shown here is derived from an EMBL/GenBank/DDBJ whole genome shotgun (WGS) entry which is preliminary data.</text>
</comment>
<dbReference type="Proteomes" id="UP000663845">
    <property type="component" value="Unassembled WGS sequence"/>
</dbReference>
<dbReference type="Proteomes" id="UP000663891">
    <property type="component" value="Unassembled WGS sequence"/>
</dbReference>
<proteinExistence type="predicted"/>
<dbReference type="Proteomes" id="UP000663881">
    <property type="component" value="Unassembled WGS sequence"/>
</dbReference>
<evidence type="ECO:0000313" key="2">
    <source>
        <dbReference type="EMBL" id="CAF1382973.1"/>
    </source>
</evidence>
<evidence type="ECO:0000313" key="7">
    <source>
        <dbReference type="EMBL" id="CAF4049317.1"/>
    </source>
</evidence>
<dbReference type="EMBL" id="CAJOAY010001604">
    <property type="protein sequence ID" value="CAF3864317.1"/>
    <property type="molecule type" value="Genomic_DNA"/>
</dbReference>
<evidence type="ECO:0000313" key="5">
    <source>
        <dbReference type="EMBL" id="CAF3790918.1"/>
    </source>
</evidence>
<organism evidence="2 8">
    <name type="scientific">Adineta steineri</name>
    <dbReference type="NCBI Taxonomy" id="433720"/>
    <lineage>
        <taxon>Eukaryota</taxon>
        <taxon>Metazoa</taxon>
        <taxon>Spiralia</taxon>
        <taxon>Gnathifera</taxon>
        <taxon>Rotifera</taxon>
        <taxon>Eurotatoria</taxon>
        <taxon>Bdelloidea</taxon>
        <taxon>Adinetida</taxon>
        <taxon>Adinetidae</taxon>
        <taxon>Adineta</taxon>
    </lineage>
</organism>
<evidence type="ECO:0000256" key="1">
    <source>
        <dbReference type="SAM" id="MobiDB-lite"/>
    </source>
</evidence>
<evidence type="ECO:0000313" key="3">
    <source>
        <dbReference type="EMBL" id="CAF1399820.1"/>
    </source>
</evidence>
<dbReference type="EMBL" id="CAJNOE010001198">
    <property type="protein sequence ID" value="CAF1399820.1"/>
    <property type="molecule type" value="Genomic_DNA"/>
</dbReference>
<dbReference type="Proteomes" id="UP000663860">
    <property type="component" value="Unassembled WGS sequence"/>
</dbReference>
<reference evidence="2" key="1">
    <citation type="submission" date="2021-02" db="EMBL/GenBank/DDBJ databases">
        <authorList>
            <person name="Nowell W R."/>
        </authorList>
    </citation>
    <scope>NUCLEOTIDE SEQUENCE</scope>
</reference>
<gene>
    <name evidence="3" type="ORF">IZO911_LOCUS39426</name>
    <name evidence="2" type="ORF">JYZ213_LOCUS36769</name>
    <name evidence="5" type="ORF">KXQ929_LOCUS16451</name>
    <name evidence="6" type="ORF">OKA104_LOCUS22219</name>
    <name evidence="7" type="ORF">OXD698_LOCUS32421</name>
    <name evidence="4" type="ORF">VCS650_LOCUS37569</name>
</gene>
<feature type="region of interest" description="Disordered" evidence="1">
    <location>
        <begin position="151"/>
        <end position="187"/>
    </location>
</feature>